<evidence type="ECO:0000313" key="2">
    <source>
        <dbReference type="EMBL" id="CAH3166854.1"/>
    </source>
</evidence>
<evidence type="ECO:0000259" key="1">
    <source>
        <dbReference type="PROSITE" id="PS50948"/>
    </source>
</evidence>
<feature type="non-terminal residue" evidence="2">
    <location>
        <position position="1"/>
    </location>
</feature>
<comment type="caution">
    <text evidence="2">The sequence shown here is derived from an EMBL/GenBank/DDBJ whole genome shotgun (WGS) entry which is preliminary data.</text>
</comment>
<feature type="domain" description="Apple" evidence="1">
    <location>
        <begin position="7"/>
        <end position="89"/>
    </location>
</feature>
<accession>A0AAU9Y6B0</accession>
<dbReference type="Pfam" id="PF00024">
    <property type="entry name" value="PAN_1"/>
    <property type="match status" value="1"/>
</dbReference>
<dbReference type="EMBL" id="CALNXJ010000145">
    <property type="protein sequence ID" value="CAH3166854.1"/>
    <property type="molecule type" value="Genomic_DNA"/>
</dbReference>
<dbReference type="AlphaFoldDB" id="A0AAU9Y6B0"/>
<gene>
    <name evidence="2" type="ORF">PMEA_00006262</name>
</gene>
<organism evidence="2 3">
    <name type="scientific">Pocillopora meandrina</name>
    <dbReference type="NCBI Taxonomy" id="46732"/>
    <lineage>
        <taxon>Eukaryota</taxon>
        <taxon>Metazoa</taxon>
        <taxon>Cnidaria</taxon>
        <taxon>Anthozoa</taxon>
        <taxon>Hexacorallia</taxon>
        <taxon>Scleractinia</taxon>
        <taxon>Astrocoeniina</taxon>
        <taxon>Pocilloporidae</taxon>
        <taxon>Pocillopora</taxon>
    </lineage>
</organism>
<dbReference type="Proteomes" id="UP001159428">
    <property type="component" value="Unassembled WGS sequence"/>
</dbReference>
<evidence type="ECO:0000313" key="3">
    <source>
        <dbReference type="Proteomes" id="UP001159428"/>
    </source>
</evidence>
<dbReference type="InterPro" id="IPR003609">
    <property type="entry name" value="Pan_app"/>
</dbReference>
<sequence length="166" mass="19136">ISFPDICRILEFLPRDLGKALSGHVITTVQVETVVQCEVRCFQEPNCLSYNLGPYQAYEHTCELSNSDRVLHPNDLVLKPGYTYRKEVTYNASLPYRTNGYRIDYNNIQLREIMFVDEISEEKAAFTYKPDSTVVARGNYDNPLPELWQSIGVATTSYKYQLLFCN</sequence>
<dbReference type="PROSITE" id="PS50948">
    <property type="entry name" value="PAN"/>
    <property type="match status" value="1"/>
</dbReference>
<name>A0AAU9Y6B0_9CNID</name>
<proteinExistence type="predicted"/>
<reference evidence="2 3" key="1">
    <citation type="submission" date="2022-05" db="EMBL/GenBank/DDBJ databases">
        <authorList>
            <consortium name="Genoscope - CEA"/>
            <person name="William W."/>
        </authorList>
    </citation>
    <scope>NUCLEOTIDE SEQUENCE [LARGE SCALE GENOMIC DNA]</scope>
</reference>
<keyword evidence="3" id="KW-1185">Reference proteome</keyword>
<protein>
    <recommendedName>
        <fullName evidence="1">Apple domain-containing protein</fullName>
    </recommendedName>
</protein>
<dbReference type="Gene3D" id="3.50.4.10">
    <property type="entry name" value="Hepatocyte Growth Factor"/>
    <property type="match status" value="1"/>
</dbReference>